<feature type="compositionally biased region" description="Polar residues" evidence="2">
    <location>
        <begin position="136"/>
        <end position="145"/>
    </location>
</feature>
<evidence type="ECO:0000313" key="5">
    <source>
        <dbReference type="Proteomes" id="UP001164743"/>
    </source>
</evidence>
<organism evidence="4 5">
    <name type="scientific">Puccinia triticina</name>
    <dbReference type="NCBI Taxonomy" id="208348"/>
    <lineage>
        <taxon>Eukaryota</taxon>
        <taxon>Fungi</taxon>
        <taxon>Dikarya</taxon>
        <taxon>Basidiomycota</taxon>
        <taxon>Pucciniomycotina</taxon>
        <taxon>Pucciniomycetes</taxon>
        <taxon>Pucciniales</taxon>
        <taxon>Pucciniaceae</taxon>
        <taxon>Puccinia</taxon>
    </lineage>
</organism>
<evidence type="ECO:0000256" key="2">
    <source>
        <dbReference type="SAM" id="MobiDB-lite"/>
    </source>
</evidence>
<dbReference type="PROSITE" id="PS00028">
    <property type="entry name" value="ZINC_FINGER_C2H2_1"/>
    <property type="match status" value="1"/>
</dbReference>
<keyword evidence="1" id="KW-0479">Metal-binding</keyword>
<gene>
    <name evidence="4" type="ORF">PtA15_4A772</name>
</gene>
<dbReference type="EMBL" id="CP110424">
    <property type="protein sequence ID" value="WAQ84319.1"/>
    <property type="molecule type" value="Genomic_DNA"/>
</dbReference>
<reference evidence="4" key="1">
    <citation type="submission" date="2022-10" db="EMBL/GenBank/DDBJ databases">
        <title>Puccinia triticina Genome sequencing and assembly.</title>
        <authorList>
            <person name="Li C."/>
        </authorList>
    </citation>
    <scope>NUCLEOTIDE SEQUENCE</scope>
    <source>
        <strain evidence="4">Pt15</strain>
    </source>
</reference>
<keyword evidence="1" id="KW-0862">Zinc</keyword>
<protein>
    <recommendedName>
        <fullName evidence="3">C2H2-type domain-containing protein</fullName>
    </recommendedName>
</protein>
<dbReference type="InterPro" id="IPR013087">
    <property type="entry name" value="Znf_C2H2_type"/>
</dbReference>
<feature type="compositionally biased region" description="Basic residues" evidence="2">
    <location>
        <begin position="57"/>
        <end position="76"/>
    </location>
</feature>
<feature type="region of interest" description="Disordered" evidence="2">
    <location>
        <begin position="122"/>
        <end position="145"/>
    </location>
</feature>
<evidence type="ECO:0000256" key="1">
    <source>
        <dbReference type="PROSITE-ProRule" id="PRU00042"/>
    </source>
</evidence>
<keyword evidence="1" id="KW-0863">Zinc-finger</keyword>
<evidence type="ECO:0000313" key="4">
    <source>
        <dbReference type="EMBL" id="WAQ84319.1"/>
    </source>
</evidence>
<keyword evidence="5" id="KW-1185">Reference proteome</keyword>
<evidence type="ECO:0000259" key="3">
    <source>
        <dbReference type="PROSITE" id="PS50157"/>
    </source>
</evidence>
<dbReference type="GeneID" id="77809585"/>
<dbReference type="Proteomes" id="UP001164743">
    <property type="component" value="Chromosome 4A"/>
</dbReference>
<proteinExistence type="predicted"/>
<dbReference type="RefSeq" id="XP_053019874.1">
    <property type="nucleotide sequence ID" value="XM_053168690.1"/>
</dbReference>
<feature type="region of interest" description="Disordered" evidence="2">
    <location>
        <begin position="57"/>
        <end position="79"/>
    </location>
</feature>
<feature type="domain" description="C2H2-type" evidence="3">
    <location>
        <begin position="38"/>
        <end position="66"/>
    </location>
</feature>
<sequence>MGPQDFTNFDALQRSGADYFTTSLGHDSYGPSPSLPSELCKVCNADYKNPNELAKHMWKKHNGPAPKQRKTKQKASTKREKCKYFEQCKTDFACLESQPYIDHLKKKHNVIQVLEAPCKREMVPASHGQHDPVPGPSSQSYDRIS</sequence>
<accession>A0ABY7CGT4</accession>
<dbReference type="PROSITE" id="PS50157">
    <property type="entry name" value="ZINC_FINGER_C2H2_2"/>
    <property type="match status" value="1"/>
</dbReference>
<name>A0ABY7CGT4_9BASI</name>